<organism evidence="3 8">
    <name type="scientific">Plasmodium chabaudi chabaudi</name>
    <dbReference type="NCBI Taxonomy" id="31271"/>
    <lineage>
        <taxon>Eukaryota</taxon>
        <taxon>Sar</taxon>
        <taxon>Alveolata</taxon>
        <taxon>Apicomplexa</taxon>
        <taxon>Aconoidasida</taxon>
        <taxon>Haemosporida</taxon>
        <taxon>Plasmodiidae</taxon>
        <taxon>Plasmodium</taxon>
        <taxon>Plasmodium (Vinckeia)</taxon>
    </lineage>
</organism>
<dbReference type="InterPro" id="IPR051210">
    <property type="entry name" value="Ub_ligase/GEF_domain"/>
</dbReference>
<evidence type="ECO:0000313" key="3">
    <source>
        <dbReference type="EMBL" id="SCM23923.1"/>
    </source>
</evidence>
<dbReference type="PRINTS" id="PR00633">
    <property type="entry name" value="RCCNDNSATION"/>
</dbReference>
<evidence type="ECO:0000313" key="4">
    <source>
        <dbReference type="EMBL" id="SCN61399.1"/>
    </source>
</evidence>
<evidence type="ECO:0000313" key="6">
    <source>
        <dbReference type="Proteomes" id="UP000071118"/>
    </source>
</evidence>
<evidence type="ECO:0000313" key="8">
    <source>
        <dbReference type="Proteomes" id="UP000507163"/>
    </source>
</evidence>
<sequence>MANFFNIKKSKEESVAQPKLVTKAIISSNFINKLPKYEDKRTIIYYWGKRVINENDGTPEHLPTIYTELSNVKINEISCNKTCALFLSNIGNMYSFGKGLHGELGQGNLIVYNMQPTLIDSVTNIKQIACGYNHSLCLSKDNVLYSWGHGNYNGLKCNYDKFVPTVLNIINNGDAIETTQNFLSHLITDYEKSEKKKKKCTQIYAKYNQSIAVCDNNTSMYIWGETYNNYLKYMPTFFYKFESYQIKQIAMGKNFGILLLTNGELYGWGDGTYGELGRRSFDDEEGYYFIYPEQLILRDANNKKLPNINKISAGARHVLLITEDENVWSFGDKLSGQCGVSGFQNIVGTPKFVELHENNQKAKKVFCGERHSGCINKLNQLYMWGHSAHHKLIFTASSDFLLNQNAQPGISIQSGLKSKFSKATLIYSMLHQKVTNAYLGEDFTIVVVGGEVTKNKKSGDQHSDKTFYSIQEDSAYIST</sequence>
<evidence type="ECO:0000313" key="7">
    <source>
        <dbReference type="Proteomes" id="UP000195489"/>
    </source>
</evidence>
<dbReference type="PANTHER" id="PTHR22870:SF360">
    <property type="entry name" value="ULTRAVIOLET-B RECEPTOR UVR8"/>
    <property type="match status" value="1"/>
</dbReference>
<dbReference type="Pfam" id="PF00415">
    <property type="entry name" value="RCC1"/>
    <property type="match status" value="2"/>
</dbReference>
<keyword evidence="6" id="KW-1185">Reference proteome</keyword>
<reference evidence="7 8" key="3">
    <citation type="submission" date="2016-08" db="EMBL/GenBank/DDBJ databases">
        <authorList>
            <consortium name="Pathogen Informatics"/>
        </authorList>
    </citation>
    <scope>NUCLEOTIDE SEQUENCE [LARGE SCALE GENOMIC DNA]</scope>
    <source>
        <strain evidence="3 8">AJ</strain>
        <strain evidence="5">AS</strain>
        <strain evidence="4 7">CB</strain>
    </source>
</reference>
<dbReference type="AlphaFoldDB" id="A0A077TQZ6"/>
<dbReference type="EMBL" id="LT608177">
    <property type="protein sequence ID" value="SCM23923.1"/>
    <property type="molecule type" value="Genomic_DNA"/>
</dbReference>
<reference evidence="5 6" key="1">
    <citation type="journal article" date="2014" name="BMC Biol.">
        <title>A comprehensive evaluation of rodent malaria parasite genomes and gene expression.</title>
        <authorList>
            <person name="Otto T.D."/>
            <person name="Bohme U."/>
            <person name="Jackson A.P."/>
            <person name="Hunt M."/>
            <person name="Franke-Fayard B."/>
            <person name="Hoeijmakers W.A."/>
            <person name="Religa A.A."/>
            <person name="Robertson L."/>
            <person name="Sanders M."/>
            <person name="Ogun S.A."/>
            <person name="Cunningham D."/>
            <person name="Erhart A."/>
            <person name="Billker O."/>
            <person name="Khan S.M."/>
            <person name="Stunnenberg H.G."/>
            <person name="Langhorne J."/>
            <person name="Holder A.A."/>
            <person name="Waters A.P."/>
            <person name="Newbold C.I."/>
            <person name="Pain A."/>
            <person name="Berriman M."/>
            <person name="Janse C.J."/>
        </authorList>
    </citation>
    <scope>NUCLEOTIDE SEQUENCE [LARGE SCALE GENOMIC DNA]</scope>
    <source>
        <strain evidence="5 6">AS</strain>
    </source>
</reference>
<dbReference type="EMBL" id="LK022888">
    <property type="protein sequence ID" value="VTZ69319.1"/>
    <property type="molecule type" value="Genomic_DNA"/>
</dbReference>
<dbReference type="OrthoDB" id="293800at2759"/>
<reference evidence="5" key="2">
    <citation type="submission" date="2014-05" db="EMBL/GenBank/DDBJ databases">
        <authorList>
            <person name="Aslett M.A."/>
            <person name="De Silva N."/>
        </authorList>
    </citation>
    <scope>NUCLEOTIDE SEQUENCE</scope>
    <source>
        <strain evidence="5">AS</strain>
    </source>
</reference>
<keyword evidence="1" id="KW-0677">Repeat</keyword>
<evidence type="ECO:0000256" key="2">
    <source>
        <dbReference type="PROSITE-ProRule" id="PRU00235"/>
    </source>
</evidence>
<dbReference type="Proteomes" id="UP000507163">
    <property type="component" value="Chromosome 11"/>
</dbReference>
<dbReference type="Gene3D" id="2.130.10.30">
    <property type="entry name" value="Regulator of chromosome condensation 1/beta-lactamase-inhibitor protein II"/>
    <property type="match status" value="2"/>
</dbReference>
<dbReference type="RefSeq" id="XP_740351.2">
    <property type="nucleotide sequence ID" value="XM_735258.2"/>
</dbReference>
<dbReference type="PROSITE" id="PS00626">
    <property type="entry name" value="RCC1_2"/>
    <property type="match status" value="1"/>
</dbReference>
<dbReference type="EMBL" id="LT608163">
    <property type="protein sequence ID" value="SCN61399.1"/>
    <property type="molecule type" value="Genomic_DNA"/>
</dbReference>
<dbReference type="Proteomes" id="UP000195489">
    <property type="component" value="Chromosome 11"/>
</dbReference>
<dbReference type="SUPFAM" id="SSF50985">
    <property type="entry name" value="RCC1/BLIP-II"/>
    <property type="match status" value="1"/>
</dbReference>
<proteinExistence type="predicted"/>
<dbReference type="Proteomes" id="UP000071118">
    <property type="component" value="Chromosome 11"/>
</dbReference>
<dbReference type="InterPro" id="IPR009091">
    <property type="entry name" value="RCC1/BLIP-II"/>
</dbReference>
<accession>A0A077TQZ6</accession>
<dbReference type="KEGG" id="pcb:PCHAS_1132400"/>
<dbReference type="PROSITE" id="PS50012">
    <property type="entry name" value="RCC1_3"/>
    <property type="match status" value="2"/>
</dbReference>
<evidence type="ECO:0000313" key="5">
    <source>
        <dbReference type="EMBL" id="VTZ69319.1"/>
    </source>
</evidence>
<evidence type="ECO:0000256" key="1">
    <source>
        <dbReference type="ARBA" id="ARBA00022737"/>
    </source>
</evidence>
<name>A0A077TQZ6_PLACU</name>
<gene>
    <name evidence="3" type="ORF">PCHAJ_000292300</name>
    <name evidence="5" type="ORF">PCHAS_1132400</name>
    <name evidence="4" type="ORF">PCHCB_000294600</name>
</gene>
<dbReference type="GeneID" id="3493421"/>
<dbReference type="Pfam" id="PF13540">
    <property type="entry name" value="RCC1_2"/>
    <property type="match status" value="1"/>
</dbReference>
<feature type="repeat" description="RCC1" evidence="2">
    <location>
        <begin position="263"/>
        <end position="324"/>
    </location>
</feature>
<dbReference type="PANTHER" id="PTHR22870">
    <property type="entry name" value="REGULATOR OF CHROMOSOME CONDENSATION"/>
    <property type="match status" value="1"/>
</dbReference>
<dbReference type="VEuPathDB" id="PlasmoDB:PCHAS_1132400"/>
<feature type="repeat" description="RCC1" evidence="2">
    <location>
        <begin position="91"/>
        <end position="141"/>
    </location>
</feature>
<protein>
    <submittedName>
        <fullName evidence="3">Regulator of chromosome condensation, putative</fullName>
    </submittedName>
</protein>
<dbReference type="InterPro" id="IPR000408">
    <property type="entry name" value="Reg_chr_condens"/>
</dbReference>